<proteinExistence type="predicted"/>
<evidence type="ECO:0000313" key="1">
    <source>
        <dbReference type="EMBL" id="CAJ2646771.1"/>
    </source>
</evidence>
<sequence length="1239" mass="139890">MPTIRPLPESVRSSIRSGISLFDFTRIVEELVFNSLDARATKVSVFVNIGGCYLKVVDDGGGITRDGLELVGERYATSKFLNLADLNTTSENFGFRGEALASISEVSLLEIVTRAYGRPNGYKKVLKGCKCLYLGIDDDRKEVGTTVIVCEIFYNQPVRKKHIQSSPNKVLQSIKKCVMRLALVCPNISFKVVDIEREDELFCSHSAASPLSLVTTGFGVEVTNSLHELEVENDIIKLTGYISGPCNTLDMKALQYLYINSQFVCKGPIHKLLNQLAIGFEHHNSWSADNECQNRKRGRSQPCPAYILNLRCPRSLYVLSFEPSKTYVEFKDWSPILNFIEKVIKQFWKGSIACGDSSNKATSMVQEDRLEKVDLDVNNISAETDISKFGNQNRKDCLNPFFSTSDKLTEDDNHQCNREDVRTTVGYLHQRTEMFKEKQNKGGFHCRTGYSGNLLDVSFAKSMPTTMKKNNNFLTYDKDLLQGGYFLDAMCPAVESFYDNIPFYATSSSHGRKLNKVDASVICEPLEGDFLYDSYGFGYDVEIGGNFQKPFLKSCSKQKGSYEKTSLINDELELQTYSFWSKQNIGEDCFSGSKDFYTRPRVEVSKKLKMSEDSDFLAKAWPEENRLPPDSWYSATEIGYSGSNDRLSNSEWDPVYQDPSSRATALDVNHTNDINDLREESRCYKRIHHTPIFDEENENNFNYDLGGASRYSTRIHRTHIFDEAENGNNFSYDMSRNANRHPYTSSFANSGYSFDGAVDCNEIINRLVNGPDFGDTHFTERSDILNEEPDWLFPESCVGNCKRPNIIKGEKDRYSHPTLDKTRVRSKRSFSAPPFHRSKRRFFSLNQPPKMVAKRPTGQASHHASNLLEASDFKYSQHPPGALNPNNEDLLEDLKTNVKRSSEVLGATQVNDIAEIDGFEISRVQKNDPVGELTSREMQDSIDYGAKWRSFSPKPPKNDKPIDIQSQNNNILDISSGFLHLAGNSLIPETISKKCLEDAKVLHQVDKKFIPIVAGRTLAVIDQHAGDERIRLEDLRQKVLSGEAKAITYLDAEQELVLPEIGYQLLHSYSEQIKDWGWICNIHTQNSETFRRNLDVLNRQQMTITLVAVPYILGVNLNDVDLLEFLQQLADTDGSSTMPPSVVRLLNSKACRGAIMFGDSLLPSECSLLVEELRHTSLCFQCAHGRPTTVPLVNLEALHNQIAKLGLMNESSSNKWHGLQRHKVSIERAVQRLSSGTTS</sequence>
<name>A0ACB0JRX9_TRIPR</name>
<dbReference type="Proteomes" id="UP001177021">
    <property type="component" value="Unassembled WGS sequence"/>
</dbReference>
<evidence type="ECO:0000313" key="2">
    <source>
        <dbReference type="Proteomes" id="UP001177021"/>
    </source>
</evidence>
<reference evidence="1" key="1">
    <citation type="submission" date="2023-10" db="EMBL/GenBank/DDBJ databases">
        <authorList>
            <person name="Rodriguez Cubillos JULIANA M."/>
            <person name="De Vega J."/>
        </authorList>
    </citation>
    <scope>NUCLEOTIDE SEQUENCE</scope>
</reference>
<comment type="caution">
    <text evidence="1">The sequence shown here is derived from an EMBL/GenBank/DDBJ whole genome shotgun (WGS) entry which is preliminary data.</text>
</comment>
<gene>
    <name evidence="1" type="ORF">MILVUS5_LOCUS15425</name>
</gene>
<accession>A0ACB0JRX9</accession>
<organism evidence="1 2">
    <name type="scientific">Trifolium pratense</name>
    <name type="common">Red clover</name>
    <dbReference type="NCBI Taxonomy" id="57577"/>
    <lineage>
        <taxon>Eukaryota</taxon>
        <taxon>Viridiplantae</taxon>
        <taxon>Streptophyta</taxon>
        <taxon>Embryophyta</taxon>
        <taxon>Tracheophyta</taxon>
        <taxon>Spermatophyta</taxon>
        <taxon>Magnoliopsida</taxon>
        <taxon>eudicotyledons</taxon>
        <taxon>Gunneridae</taxon>
        <taxon>Pentapetalae</taxon>
        <taxon>rosids</taxon>
        <taxon>fabids</taxon>
        <taxon>Fabales</taxon>
        <taxon>Fabaceae</taxon>
        <taxon>Papilionoideae</taxon>
        <taxon>50 kb inversion clade</taxon>
        <taxon>NPAAA clade</taxon>
        <taxon>Hologalegina</taxon>
        <taxon>IRL clade</taxon>
        <taxon>Trifolieae</taxon>
        <taxon>Trifolium</taxon>
    </lineage>
</organism>
<protein>
    <submittedName>
        <fullName evidence="1">Uncharacterized protein</fullName>
    </submittedName>
</protein>
<keyword evidence="2" id="KW-1185">Reference proteome</keyword>
<dbReference type="EMBL" id="CASHSV030000109">
    <property type="protein sequence ID" value="CAJ2646771.1"/>
    <property type="molecule type" value="Genomic_DNA"/>
</dbReference>